<dbReference type="EMBL" id="CAESAP020000181">
    <property type="protein sequence ID" value="CAB5500806.1"/>
    <property type="molecule type" value="Genomic_DNA"/>
</dbReference>
<gene>
    <name evidence="1" type="ORF">AZO1586R_1158</name>
</gene>
<evidence type="ECO:0000313" key="1">
    <source>
        <dbReference type="EMBL" id="CAB5500806.1"/>
    </source>
</evidence>
<comment type="caution">
    <text evidence="1">The sequence shown here is derived from an EMBL/GenBank/DDBJ whole genome shotgun (WGS) entry which is preliminary data.</text>
</comment>
<reference evidence="1" key="1">
    <citation type="submission" date="2020-05" db="EMBL/GenBank/DDBJ databases">
        <authorList>
            <person name="Petersen J."/>
            <person name="Sayavedra L."/>
        </authorList>
    </citation>
    <scope>NUCLEOTIDE SEQUENCE</scope>
    <source>
        <strain evidence="1">B azoricus SOX Menez Gwen</strain>
    </source>
</reference>
<dbReference type="Proteomes" id="UP000635628">
    <property type="component" value="Unassembled WGS sequence"/>
</dbReference>
<sequence>MTIQTEIINLEDLVPTNHLYRKFTKLIDLDKITNKHLTTIAGNS</sequence>
<keyword evidence="2" id="KW-1185">Reference proteome</keyword>
<feature type="non-terminal residue" evidence="1">
    <location>
        <position position="44"/>
    </location>
</feature>
<evidence type="ECO:0000313" key="2">
    <source>
        <dbReference type="Proteomes" id="UP000635628"/>
    </source>
</evidence>
<organism evidence="1 2">
    <name type="scientific">Bathymodiolus azoricus thioautotrophic gill symbiont</name>
    <dbReference type="NCBI Taxonomy" id="235205"/>
    <lineage>
        <taxon>Bacteria</taxon>
        <taxon>Pseudomonadati</taxon>
        <taxon>Pseudomonadota</taxon>
        <taxon>Gammaproteobacteria</taxon>
        <taxon>sulfur-oxidizing symbionts</taxon>
    </lineage>
</organism>
<protein>
    <submittedName>
        <fullName evidence="1">Uncharacterized protein</fullName>
    </submittedName>
</protein>
<proteinExistence type="predicted"/>
<accession>A0ACA8ZR07</accession>
<name>A0ACA8ZR07_9GAMM</name>